<evidence type="ECO:0000313" key="4">
    <source>
        <dbReference type="EMBL" id="JAT92917.1"/>
    </source>
</evidence>
<protein>
    <submittedName>
        <fullName evidence="4">Putative 3'-5' exoribonuclease csl4</fullName>
    </submittedName>
</protein>
<dbReference type="GO" id="GO:0003676">
    <property type="term" value="F:nucleic acid binding"/>
    <property type="evidence" value="ECO:0007669"/>
    <property type="project" value="InterPro"/>
</dbReference>
<dbReference type="GO" id="GO:0000176">
    <property type="term" value="C:nuclear exosome (RNase complex)"/>
    <property type="evidence" value="ECO:0007669"/>
    <property type="project" value="TreeGrafter"/>
</dbReference>
<organism evidence="4">
    <name type="scientific">Amblyomma aureolatum</name>
    <dbReference type="NCBI Taxonomy" id="187763"/>
    <lineage>
        <taxon>Eukaryota</taxon>
        <taxon>Metazoa</taxon>
        <taxon>Ecdysozoa</taxon>
        <taxon>Arthropoda</taxon>
        <taxon>Chelicerata</taxon>
        <taxon>Arachnida</taxon>
        <taxon>Acari</taxon>
        <taxon>Parasitiformes</taxon>
        <taxon>Ixodida</taxon>
        <taxon>Ixodoidea</taxon>
        <taxon>Ixodidae</taxon>
        <taxon>Amblyomminae</taxon>
        <taxon>Amblyomma</taxon>
    </lineage>
</organism>
<feature type="domain" description="S1 motif" evidence="3">
    <location>
        <begin position="30"/>
        <end position="108"/>
    </location>
</feature>
<dbReference type="Gene3D" id="2.40.50.140">
    <property type="entry name" value="Nucleic acid-binding proteins"/>
    <property type="match status" value="1"/>
</dbReference>
<evidence type="ECO:0000256" key="1">
    <source>
        <dbReference type="ARBA" id="ARBA00004604"/>
    </source>
</evidence>
<dbReference type="InterPro" id="IPR003029">
    <property type="entry name" value="S1_domain"/>
</dbReference>
<comment type="subcellular location">
    <subcellularLocation>
        <location evidence="1">Nucleus</location>
        <location evidence="1">Nucleolus</location>
    </subcellularLocation>
</comment>
<evidence type="ECO:0000259" key="3">
    <source>
        <dbReference type="PROSITE" id="PS50126"/>
    </source>
</evidence>
<feature type="non-terminal residue" evidence="4">
    <location>
        <position position="1"/>
    </location>
</feature>
<proteinExistence type="evidence at transcript level"/>
<name>A0A1E1X0Y8_9ACAR</name>
<dbReference type="GO" id="GO:0006396">
    <property type="term" value="P:RNA processing"/>
    <property type="evidence" value="ECO:0007669"/>
    <property type="project" value="InterPro"/>
</dbReference>
<dbReference type="SUPFAM" id="SSF50249">
    <property type="entry name" value="Nucleic acid-binding proteins"/>
    <property type="match status" value="1"/>
</dbReference>
<dbReference type="GO" id="GO:0005737">
    <property type="term" value="C:cytoplasm"/>
    <property type="evidence" value="ECO:0007669"/>
    <property type="project" value="TreeGrafter"/>
</dbReference>
<dbReference type="EMBL" id="GFAC01006271">
    <property type="protein sequence ID" value="JAT92917.1"/>
    <property type="molecule type" value="mRNA"/>
</dbReference>
<sequence>LGTASISRDAGETLPSIAVRPCVFPGPAVGSIVVAQVVRLSGGQVECQVLSIDGQAASEGLKAVVLSSGIHESKALDANVYNWFRPGDFVRARVISTSDSKQLMISTAQRNLGVIRIPCDTEEFIPISWKFFMGVKSGNVVQRKVAYPSTTHDVGKSVQARHLGGNQSHM</sequence>
<dbReference type="PANTHER" id="PTHR12686">
    <property type="entry name" value="3'-5' EXORIBONUCLEASE CSL4-RELATED"/>
    <property type="match status" value="1"/>
</dbReference>
<keyword evidence="2" id="KW-0271">Exosome</keyword>
<dbReference type="InterPro" id="IPR012340">
    <property type="entry name" value="NA-bd_OB-fold"/>
</dbReference>
<evidence type="ECO:0000256" key="2">
    <source>
        <dbReference type="ARBA" id="ARBA00022835"/>
    </source>
</evidence>
<dbReference type="InterPro" id="IPR039771">
    <property type="entry name" value="Csl4"/>
</dbReference>
<dbReference type="AlphaFoldDB" id="A0A1E1X0Y8"/>
<accession>A0A1E1X0Y8</accession>
<dbReference type="PROSITE" id="PS50126">
    <property type="entry name" value="S1"/>
    <property type="match status" value="1"/>
</dbReference>
<reference evidence="4" key="1">
    <citation type="journal article" date="2017" name="Front. Cell. Infect. Microbiol.">
        <title>The Distinct Transcriptional Response of the Midgut of Amblyomma sculptum and Amblyomma aureolatum Ticks to Rickettsia rickettsii Correlates to Their Differences in Susceptibility to Infection.</title>
        <authorList>
            <person name="Martins L.A."/>
            <person name="Galletti M.F.B.M."/>
            <person name="Ribeiro J.M."/>
            <person name="Fujita A."/>
            <person name="Costa F.B."/>
            <person name="Labruna M.B."/>
            <person name="Daffre S."/>
            <person name="Fogaca A.C."/>
        </authorList>
    </citation>
    <scope>NUCLEOTIDE SEQUENCE</scope>
</reference>
<dbReference type="PANTHER" id="PTHR12686:SF8">
    <property type="entry name" value="EXOSOME COMPLEX COMPONENT CSL4"/>
    <property type="match status" value="1"/>
</dbReference>
<dbReference type="GO" id="GO:0005730">
    <property type="term" value="C:nucleolus"/>
    <property type="evidence" value="ECO:0007669"/>
    <property type="project" value="UniProtKB-SubCell"/>
</dbReference>